<organism evidence="2 3">
    <name type="scientific">Aspergillus sclerotiicarbonarius (strain CBS 121057 / IBT 28362)</name>
    <dbReference type="NCBI Taxonomy" id="1448318"/>
    <lineage>
        <taxon>Eukaryota</taxon>
        <taxon>Fungi</taxon>
        <taxon>Dikarya</taxon>
        <taxon>Ascomycota</taxon>
        <taxon>Pezizomycotina</taxon>
        <taxon>Eurotiomycetes</taxon>
        <taxon>Eurotiomycetidae</taxon>
        <taxon>Eurotiales</taxon>
        <taxon>Aspergillaceae</taxon>
        <taxon>Aspergillus</taxon>
        <taxon>Aspergillus subgen. Circumdati</taxon>
    </lineage>
</organism>
<name>A0A319EKT0_ASPSB</name>
<accession>A0A319EKT0</accession>
<reference evidence="2 3" key="1">
    <citation type="submission" date="2018-02" db="EMBL/GenBank/DDBJ databases">
        <title>The genomes of Aspergillus section Nigri reveals drivers in fungal speciation.</title>
        <authorList>
            <consortium name="DOE Joint Genome Institute"/>
            <person name="Vesth T.C."/>
            <person name="Nybo J."/>
            <person name="Theobald S."/>
            <person name="Brandl J."/>
            <person name="Frisvad J.C."/>
            <person name="Nielsen K.F."/>
            <person name="Lyhne E.K."/>
            <person name="Kogle M.E."/>
            <person name="Kuo A."/>
            <person name="Riley R."/>
            <person name="Clum A."/>
            <person name="Nolan M."/>
            <person name="Lipzen A."/>
            <person name="Salamov A."/>
            <person name="Henrissat B."/>
            <person name="Wiebenga A."/>
            <person name="De vries R.P."/>
            <person name="Grigoriev I.V."/>
            <person name="Mortensen U.H."/>
            <person name="Andersen M.R."/>
            <person name="Baker S.E."/>
        </authorList>
    </citation>
    <scope>NUCLEOTIDE SEQUENCE [LARGE SCALE GENOMIC DNA]</scope>
    <source>
        <strain evidence="2 3">CBS 121057</strain>
    </source>
</reference>
<protein>
    <submittedName>
        <fullName evidence="2">Uncharacterized protein</fullName>
    </submittedName>
</protein>
<dbReference type="Proteomes" id="UP000248423">
    <property type="component" value="Unassembled WGS sequence"/>
</dbReference>
<evidence type="ECO:0000256" key="1">
    <source>
        <dbReference type="SAM" id="MobiDB-lite"/>
    </source>
</evidence>
<feature type="compositionally biased region" description="Basic and acidic residues" evidence="1">
    <location>
        <begin position="16"/>
        <end position="42"/>
    </location>
</feature>
<proteinExistence type="predicted"/>
<gene>
    <name evidence="2" type="ORF">BO78DRAFT_184689</name>
</gene>
<evidence type="ECO:0000313" key="3">
    <source>
        <dbReference type="Proteomes" id="UP000248423"/>
    </source>
</evidence>
<feature type="region of interest" description="Disordered" evidence="1">
    <location>
        <begin position="1"/>
        <end position="47"/>
    </location>
</feature>
<evidence type="ECO:0000313" key="2">
    <source>
        <dbReference type="EMBL" id="PYI10882.1"/>
    </source>
</evidence>
<dbReference type="EMBL" id="KZ826320">
    <property type="protein sequence ID" value="PYI10882.1"/>
    <property type="molecule type" value="Genomic_DNA"/>
</dbReference>
<dbReference type="AlphaFoldDB" id="A0A319EKT0"/>
<dbReference type="VEuPathDB" id="FungiDB:BO78DRAFT_184689"/>
<keyword evidence="3" id="KW-1185">Reference proteome</keyword>
<sequence length="103" mass="11482">MAAAAEKEEGEGEGEGEGKKVEEGAKKRLEEKKEGVKKLSDKNKKHPRWWRAYHRQVRITPGGTRAAVPSDLLMGRWPGQWWGGSVEASILSGDEARSRLSRV</sequence>